<gene>
    <name evidence="2" type="ORF">KOR42_45100</name>
</gene>
<organism evidence="2 3">
    <name type="scientific">Thalassoglobus neptunius</name>
    <dbReference type="NCBI Taxonomy" id="1938619"/>
    <lineage>
        <taxon>Bacteria</taxon>
        <taxon>Pseudomonadati</taxon>
        <taxon>Planctomycetota</taxon>
        <taxon>Planctomycetia</taxon>
        <taxon>Planctomycetales</taxon>
        <taxon>Planctomycetaceae</taxon>
        <taxon>Thalassoglobus</taxon>
    </lineage>
</organism>
<keyword evidence="1" id="KW-0732">Signal</keyword>
<dbReference type="RefSeq" id="WP_146511862.1">
    <property type="nucleotide sequence ID" value="NZ_SIHI01000034.1"/>
</dbReference>
<proteinExistence type="predicted"/>
<dbReference type="Proteomes" id="UP000317243">
    <property type="component" value="Unassembled WGS sequence"/>
</dbReference>
<name>A0A5C5VXA3_9PLAN</name>
<evidence type="ECO:0000256" key="1">
    <source>
        <dbReference type="SAM" id="SignalP"/>
    </source>
</evidence>
<dbReference type="EMBL" id="SIHI01000034">
    <property type="protein sequence ID" value="TWT43050.1"/>
    <property type="molecule type" value="Genomic_DNA"/>
</dbReference>
<feature type="chain" id="PRO_5022894065" description="Secreted protein" evidence="1">
    <location>
        <begin position="25"/>
        <end position="219"/>
    </location>
</feature>
<evidence type="ECO:0000313" key="3">
    <source>
        <dbReference type="Proteomes" id="UP000317243"/>
    </source>
</evidence>
<protein>
    <recommendedName>
        <fullName evidence="4">Secreted protein</fullName>
    </recommendedName>
</protein>
<accession>A0A5C5VXA3</accession>
<keyword evidence="3" id="KW-1185">Reference proteome</keyword>
<sequence precursor="true">MTIRSLFLALAGFCLALCALSASAGVPTIVLNSDGTAYFSSGNGTPAIKIENIVRLPGSGDVPVPPDVTPDDDPPSSDIAHKIEQWTAGLDDPVGANLLGEAYKFVGTKIADGTIPTNNDDVNAAFKLATNKAIELIPEKDRSEWKEVDQKITQELTIQLLNSGGKLTRLQWSEFLTDAGNALLATSQGTALPDWLQPLIDALIAILIEFINSRFGGGS</sequence>
<evidence type="ECO:0008006" key="4">
    <source>
        <dbReference type="Google" id="ProtNLM"/>
    </source>
</evidence>
<comment type="caution">
    <text evidence="2">The sequence shown here is derived from an EMBL/GenBank/DDBJ whole genome shotgun (WGS) entry which is preliminary data.</text>
</comment>
<reference evidence="2 3" key="1">
    <citation type="submission" date="2019-02" db="EMBL/GenBank/DDBJ databases">
        <title>Deep-cultivation of Planctomycetes and their phenomic and genomic characterization uncovers novel biology.</title>
        <authorList>
            <person name="Wiegand S."/>
            <person name="Jogler M."/>
            <person name="Boedeker C."/>
            <person name="Pinto D."/>
            <person name="Vollmers J."/>
            <person name="Rivas-Marin E."/>
            <person name="Kohn T."/>
            <person name="Peeters S.H."/>
            <person name="Heuer A."/>
            <person name="Rast P."/>
            <person name="Oberbeckmann S."/>
            <person name="Bunk B."/>
            <person name="Jeske O."/>
            <person name="Meyerdierks A."/>
            <person name="Storesund J.E."/>
            <person name="Kallscheuer N."/>
            <person name="Luecker S."/>
            <person name="Lage O.M."/>
            <person name="Pohl T."/>
            <person name="Merkel B.J."/>
            <person name="Hornburger P."/>
            <person name="Mueller R.-W."/>
            <person name="Bruemmer F."/>
            <person name="Labrenz M."/>
            <person name="Spormann A.M."/>
            <person name="Op Den Camp H."/>
            <person name="Overmann J."/>
            <person name="Amann R."/>
            <person name="Jetten M.S.M."/>
            <person name="Mascher T."/>
            <person name="Medema M.H."/>
            <person name="Devos D.P."/>
            <person name="Kaster A.-K."/>
            <person name="Ovreas L."/>
            <person name="Rohde M."/>
            <person name="Galperin M.Y."/>
            <person name="Jogler C."/>
        </authorList>
    </citation>
    <scope>NUCLEOTIDE SEQUENCE [LARGE SCALE GENOMIC DNA]</scope>
    <source>
        <strain evidence="2 3">KOR42</strain>
    </source>
</reference>
<dbReference type="AlphaFoldDB" id="A0A5C5VXA3"/>
<evidence type="ECO:0000313" key="2">
    <source>
        <dbReference type="EMBL" id="TWT43050.1"/>
    </source>
</evidence>
<feature type="signal peptide" evidence="1">
    <location>
        <begin position="1"/>
        <end position="24"/>
    </location>
</feature>